<dbReference type="SMART" id="SM00633">
    <property type="entry name" value="Glyco_10"/>
    <property type="match status" value="1"/>
</dbReference>
<dbReference type="GO" id="GO:0045493">
    <property type="term" value="P:xylan catabolic process"/>
    <property type="evidence" value="ECO:0007669"/>
    <property type="project" value="UniProtKB-KW"/>
</dbReference>
<evidence type="ECO:0000256" key="4">
    <source>
        <dbReference type="ARBA" id="ARBA00023326"/>
    </source>
</evidence>
<keyword evidence="3" id="KW-0326">Glycosidase</keyword>
<organism evidence="6">
    <name type="scientific">uncultured microorganism</name>
    <dbReference type="NCBI Taxonomy" id="358574"/>
    <lineage>
        <taxon>unclassified sequences</taxon>
        <taxon>environmental samples</taxon>
    </lineage>
</organism>
<dbReference type="InterPro" id="IPR044846">
    <property type="entry name" value="GH10"/>
</dbReference>
<feature type="domain" description="GH10" evidence="5">
    <location>
        <begin position="23"/>
        <end position="335"/>
    </location>
</feature>
<keyword evidence="4" id="KW-0624">Polysaccharide degradation</keyword>
<dbReference type="InterPro" id="IPR017853">
    <property type="entry name" value="GH"/>
</dbReference>
<keyword evidence="6" id="KW-0858">Xylan degradation</keyword>
<evidence type="ECO:0000259" key="5">
    <source>
        <dbReference type="PROSITE" id="PS51760"/>
    </source>
</evidence>
<keyword evidence="1" id="KW-0378">Hydrolase</keyword>
<protein>
    <submittedName>
        <fullName evidence="6">Family 10 xylanase</fullName>
    </submittedName>
</protein>
<dbReference type="Pfam" id="PF00331">
    <property type="entry name" value="Glyco_hydro_10"/>
    <property type="match status" value="1"/>
</dbReference>
<dbReference type="Gene3D" id="3.20.20.80">
    <property type="entry name" value="Glycosidases"/>
    <property type="match status" value="1"/>
</dbReference>
<dbReference type="SUPFAM" id="SSF51445">
    <property type="entry name" value="(Trans)glycosidases"/>
    <property type="match status" value="1"/>
</dbReference>
<keyword evidence="2" id="KW-0119">Carbohydrate metabolism</keyword>
<dbReference type="InterPro" id="IPR001000">
    <property type="entry name" value="GH10_dom"/>
</dbReference>
<evidence type="ECO:0000313" key="6">
    <source>
        <dbReference type="EMBL" id="ADD13452.1"/>
    </source>
</evidence>
<dbReference type="EMBL" id="GU590787">
    <property type="protein sequence ID" value="ADD13452.1"/>
    <property type="molecule type" value="Genomic_DNA"/>
</dbReference>
<dbReference type="PANTHER" id="PTHR31490">
    <property type="entry name" value="GLYCOSYL HYDROLASE"/>
    <property type="match status" value="1"/>
</dbReference>
<name>D5KQI3_9ZZZZ</name>
<dbReference type="PROSITE" id="PS00591">
    <property type="entry name" value="GH10_1"/>
    <property type="match status" value="1"/>
</dbReference>
<reference evidence="6" key="1">
    <citation type="journal article" date="2010" name="Appl. Microbiol. Biotechnol.">
        <title>Direct and efficient cloning of full-length genes from environmental DNA by RT-qPCR and modified TAIL-PCR.</title>
        <authorList>
            <person name="Huang H."/>
            <person name="Wang G."/>
            <person name="Zhao Y."/>
            <person name="Shi P."/>
            <person name="Luo H."/>
            <person name="Yao B."/>
        </authorList>
    </citation>
    <scope>NUCLEOTIDE SEQUENCE</scope>
</reference>
<dbReference type="PANTHER" id="PTHR31490:SF90">
    <property type="entry name" value="ENDO-1,4-BETA-XYLANASE A"/>
    <property type="match status" value="1"/>
</dbReference>
<sequence length="335" mass="38317">MGANASLVLLLVLLSSGVALGGEQQVPSLRETYAPYFEIGAAVSPGVLYPYDELLQTHFSSLTLENAMKFVEVSRSPGSYRFHSADRVVEYVREHDMLMRGHTLVWHSQVPAYVFLDEDNQPVDRDTLLERMEEHIGIMLERYGDAVYAWDVVNEAISDEAGEYLRTNSRWYEIIGEDYIAHAFRMAHAADPDAKLFYNDYNAVQPAKRDKIIRLIKELQADGVPIHGIGIQGHWSLYDPPVSMIRQALELYSELGLEIHITELDMSMYAWNSTAPSVWEPTEDMLSRQARRYDEIFSLFREFSDVITNVTFWGVADDHTWLDDFPVRAQILTSL</sequence>
<dbReference type="AlphaFoldDB" id="D5KQI3"/>
<evidence type="ECO:0000256" key="3">
    <source>
        <dbReference type="ARBA" id="ARBA00023295"/>
    </source>
</evidence>
<dbReference type="PRINTS" id="PR00134">
    <property type="entry name" value="GLHYDRLASE10"/>
</dbReference>
<dbReference type="PROSITE" id="PS51760">
    <property type="entry name" value="GH10_2"/>
    <property type="match status" value="1"/>
</dbReference>
<accession>D5KQI3</accession>
<evidence type="ECO:0000256" key="2">
    <source>
        <dbReference type="ARBA" id="ARBA00023277"/>
    </source>
</evidence>
<dbReference type="GO" id="GO:0004553">
    <property type="term" value="F:hydrolase activity, hydrolyzing O-glycosyl compounds"/>
    <property type="evidence" value="ECO:0007669"/>
    <property type="project" value="InterPro"/>
</dbReference>
<dbReference type="InterPro" id="IPR031158">
    <property type="entry name" value="GH10_AS"/>
</dbReference>
<proteinExistence type="predicted"/>
<evidence type="ECO:0000256" key="1">
    <source>
        <dbReference type="ARBA" id="ARBA00022801"/>
    </source>
</evidence>
<dbReference type="CAZy" id="GH10">
    <property type="family name" value="Glycoside Hydrolase Family 10"/>
</dbReference>